<evidence type="ECO:0000256" key="4">
    <source>
        <dbReference type="ARBA" id="ARBA00023136"/>
    </source>
</evidence>
<keyword evidence="4" id="KW-0472">Membrane</keyword>
<organism evidence="7 8">
    <name type="scientific">Aquamicrobium ahrensii</name>
    <dbReference type="NCBI Taxonomy" id="469551"/>
    <lineage>
        <taxon>Bacteria</taxon>
        <taxon>Pseudomonadati</taxon>
        <taxon>Pseudomonadota</taxon>
        <taxon>Alphaproteobacteria</taxon>
        <taxon>Hyphomicrobiales</taxon>
        <taxon>Phyllobacteriaceae</taxon>
        <taxon>Aquamicrobium</taxon>
    </lineage>
</organism>
<name>A0ABV2KIG8_9HYPH</name>
<keyword evidence="3" id="KW-1133">Transmembrane helix</keyword>
<feature type="region of interest" description="Disordered" evidence="5">
    <location>
        <begin position="1134"/>
        <end position="1162"/>
    </location>
</feature>
<evidence type="ECO:0000313" key="8">
    <source>
        <dbReference type="Proteomes" id="UP001549143"/>
    </source>
</evidence>
<evidence type="ECO:0000256" key="1">
    <source>
        <dbReference type="ARBA" id="ARBA00004167"/>
    </source>
</evidence>
<comment type="subcellular location">
    <subcellularLocation>
        <location evidence="1">Membrane</location>
        <topology evidence="1">Single-pass membrane protein</topology>
    </subcellularLocation>
</comment>
<protein>
    <submittedName>
        <fullName evidence="7">Translocation and assembly module TamB</fullName>
    </submittedName>
</protein>
<dbReference type="EMBL" id="JBEPMN010000003">
    <property type="protein sequence ID" value="MET3660861.1"/>
    <property type="molecule type" value="Genomic_DNA"/>
</dbReference>
<accession>A0ABV2KIG8</accession>
<keyword evidence="2" id="KW-0812">Transmembrane</keyword>
<dbReference type="PANTHER" id="PTHR36985:SF1">
    <property type="entry name" value="TRANSLOCATION AND ASSEMBLY MODULE SUBUNIT TAMB"/>
    <property type="match status" value="1"/>
</dbReference>
<dbReference type="PANTHER" id="PTHR36985">
    <property type="entry name" value="TRANSLOCATION AND ASSEMBLY MODULE SUBUNIT TAMB"/>
    <property type="match status" value="1"/>
</dbReference>
<keyword evidence="8" id="KW-1185">Reference proteome</keyword>
<evidence type="ECO:0000256" key="3">
    <source>
        <dbReference type="ARBA" id="ARBA00022989"/>
    </source>
</evidence>
<reference evidence="7 8" key="1">
    <citation type="submission" date="2024-06" db="EMBL/GenBank/DDBJ databases">
        <title>Genomic Encyclopedia of Type Strains, Phase IV (KMG-IV): sequencing the most valuable type-strain genomes for metagenomic binning, comparative biology and taxonomic classification.</title>
        <authorList>
            <person name="Goeker M."/>
        </authorList>
    </citation>
    <scope>NUCLEOTIDE SEQUENCE [LARGE SCALE GENOMIC DNA]</scope>
    <source>
        <strain evidence="7 8">DSM 19730</strain>
    </source>
</reference>
<evidence type="ECO:0000313" key="7">
    <source>
        <dbReference type="EMBL" id="MET3660861.1"/>
    </source>
</evidence>
<gene>
    <name evidence="7" type="ORF">ABID44_001176</name>
</gene>
<evidence type="ECO:0000256" key="5">
    <source>
        <dbReference type="SAM" id="MobiDB-lite"/>
    </source>
</evidence>
<dbReference type="InterPro" id="IPR007452">
    <property type="entry name" value="TamB_C"/>
</dbReference>
<evidence type="ECO:0000259" key="6">
    <source>
        <dbReference type="Pfam" id="PF04357"/>
    </source>
</evidence>
<evidence type="ECO:0000256" key="2">
    <source>
        <dbReference type="ARBA" id="ARBA00022692"/>
    </source>
</evidence>
<dbReference type="Pfam" id="PF04357">
    <property type="entry name" value="TamB"/>
    <property type="match status" value="1"/>
</dbReference>
<proteinExistence type="predicted"/>
<feature type="domain" description="Translocation and assembly module TamB C-terminal" evidence="6">
    <location>
        <begin position="1041"/>
        <end position="1392"/>
    </location>
</feature>
<comment type="caution">
    <text evidence="7">The sequence shown here is derived from an EMBL/GenBank/DDBJ whole genome shotgun (WGS) entry which is preliminary data.</text>
</comment>
<dbReference type="RefSeq" id="WP_354150753.1">
    <property type="nucleotide sequence ID" value="NZ_JBEPMN010000003.1"/>
</dbReference>
<sequence>MKIARRIMRVLFYAVLVAVAGLAGAAVVLTTTERGRENLAGLISSVASTDDAKVTVRGISGIWSGNLRVDHVVLEDREGPWLVLREVAVDWSPFALISRTFLADRVAVGRIEAARAPVSDPDEKPRTGGGFSLPVSVDIRSIDLPQIALGEALAGAGIAELAAEGHVRAERSPLAVEADLSVARRDGHEGSVSALVHFLPEDNRLDLNVQASEPAGGIIANLLQLPNAPPVNIALTGKGPLADWTGRGVFHAGGELITEISGHHAFTDTGSRVQISGNGDFARFAPTQFRPLLAGNTRFEIAGSRDAERGVTVETATVDTPVLHGAAKGSINPAGMTDFSLELTSVGPTVPLGLGSEESPIDIELRSASLRAFGEGKAPAVDIETQMASVATKDMRVDNIALALHSDAFDIENRSGPISGTASADKIGLDNPTVAPLIAGRITALVEGDVTQDTITIGKGEIASDALKGGFDGNVSLADGSIELNVKADVASAALPAAARPALGERTTLSLALRRDSNGNVDADRLELLSGPLSANGKASLTDGMIAAELNGALADIAPFAQEASGAIALVLKASGSLAGPDVALTVSSDRLVVAEREITGLKLDATARADVANPAADVALAGDVAGERLQGKATLKSEGGQSRIDGLTLSLGQNRIDGDLVLDDKFLPEGRIGFELPDLGPLAALALEKVEGALNGSVTFSKPEGVPQVDIKAATQSLTRGDLNARNVRIDALVANYAQAPAISGTIRADGVNSGGTAVTGIAIDLKQDGEWTGFSGGATVKDIPASAAGRVKVVDGTTTLELQSGQATFQGARAAIAEPSTIVVKDGRTALERLVIGIGSGRITVAGAVADALDIKADLNAVPVSVANNFSAGLDAAGSISGTVNVTGPTSAPVVKYDLKASGLAAAQTRSAGLGGIDIDSSGAFANNRLDFTSTISEGSGMRLQGGGAVTTQGTPNLSLDFNGNVPFAIANRMLAGQGMSMEGTAAVALKVSGPATSPAISGTVRSNGARFVAAQAGIAVNDIALDVSMGNGVATINRLTGRLSSGGTLTVGGTVGIDVNSGFPADISIRLADGRYTDGHIVTANLSGDLTIKGQLTASPMLSGVINLARTVITVPTKLPTSLSELNVQHRNAPAAVREQDRALNPPSSGDGGPKSGMNLDLTVNAPNSIFVQGRGVDAELGGSIRLTGAATSPEAVGSFTLRRGRLEILGKRLNFTEGTLTFSGSTIPYLNFVAETTASDATVTISVRGEATNPQFVFSSVPALPEDEVLARLIFGRSMSNLSPLQIAQLAEAAAQLAGVGGSTSLLQNLRNALGVDDLDVITDDQGGTSVQAGKYLNDRTYVTIQKGEKPGSGKARIDLNVGRGVKLRGEASDAGEAKGGIFYEKEY</sequence>
<dbReference type="Proteomes" id="UP001549143">
    <property type="component" value="Unassembled WGS sequence"/>
</dbReference>